<evidence type="ECO:0000256" key="7">
    <source>
        <dbReference type="ARBA" id="ARBA00022838"/>
    </source>
</evidence>
<dbReference type="OMA" id="HEDQRMK"/>
<accession>A0A1G4MH53</accession>
<dbReference type="PANTHER" id="PTHR14281:SF0">
    <property type="entry name" value="KINETOCHORE PROTEIN SPC25"/>
    <property type="match status" value="1"/>
</dbReference>
<evidence type="ECO:0000256" key="8">
    <source>
        <dbReference type="ARBA" id="ARBA00023054"/>
    </source>
</evidence>
<dbReference type="Proteomes" id="UP000190831">
    <property type="component" value="Chromosome G"/>
</dbReference>
<dbReference type="OrthoDB" id="4056921at2759"/>
<keyword evidence="5 11" id="KW-0132">Cell division</keyword>
<evidence type="ECO:0000313" key="15">
    <source>
        <dbReference type="Proteomes" id="UP000190831"/>
    </source>
</evidence>
<feature type="domain" description="Chromosome segregation protein Spc25 C-terminal" evidence="13">
    <location>
        <begin position="151"/>
        <end position="221"/>
    </location>
</feature>
<dbReference type="GO" id="GO:0005634">
    <property type="term" value="C:nucleus"/>
    <property type="evidence" value="ECO:0007669"/>
    <property type="project" value="UniProtKB-SubCell"/>
</dbReference>
<reference evidence="14 15" key="1">
    <citation type="submission" date="2016-03" db="EMBL/GenBank/DDBJ databases">
        <authorList>
            <person name="Devillers H."/>
        </authorList>
    </citation>
    <scope>NUCLEOTIDE SEQUENCE [LARGE SCALE GENOMIC DNA]</scope>
    <source>
        <strain evidence="14">CBS 6772</strain>
    </source>
</reference>
<keyword evidence="7 11" id="KW-0995">Kinetochore</keyword>
<evidence type="ECO:0000259" key="13">
    <source>
        <dbReference type="Pfam" id="PF08234"/>
    </source>
</evidence>
<proteinExistence type="inferred from homology"/>
<gene>
    <name evidence="14" type="ORF">LAFE_0G02014G</name>
</gene>
<dbReference type="STRING" id="4955.A0A1G4MH53"/>
<name>A0A1G4MH53_LACFM</name>
<organism evidence="14 15">
    <name type="scientific">Lachancea fermentati</name>
    <name type="common">Zygosaccharomyces fermentati</name>
    <dbReference type="NCBI Taxonomy" id="4955"/>
    <lineage>
        <taxon>Eukaryota</taxon>
        <taxon>Fungi</taxon>
        <taxon>Dikarya</taxon>
        <taxon>Ascomycota</taxon>
        <taxon>Saccharomycotina</taxon>
        <taxon>Saccharomycetes</taxon>
        <taxon>Saccharomycetales</taxon>
        <taxon>Saccharomycetaceae</taxon>
        <taxon>Lachancea</taxon>
    </lineage>
</organism>
<dbReference type="GO" id="GO:0051301">
    <property type="term" value="P:cell division"/>
    <property type="evidence" value="ECO:0007669"/>
    <property type="project" value="UniProtKB-UniRule"/>
</dbReference>
<evidence type="ECO:0000256" key="4">
    <source>
        <dbReference type="ARBA" id="ARBA00022454"/>
    </source>
</evidence>
<keyword evidence="4 11" id="KW-0158">Chromosome</keyword>
<dbReference type="Pfam" id="PF08234">
    <property type="entry name" value="Spindle_Spc25"/>
    <property type="match status" value="1"/>
</dbReference>
<comment type="subcellular location">
    <subcellularLocation>
        <location evidence="11">Nucleus</location>
    </subcellularLocation>
    <subcellularLocation>
        <location evidence="11">Chromosome</location>
        <location evidence="11">Centromere</location>
        <location evidence="11">Kinetochore</location>
    </subcellularLocation>
</comment>
<dbReference type="InterPro" id="IPR045143">
    <property type="entry name" value="Spc25"/>
</dbReference>
<evidence type="ECO:0000256" key="9">
    <source>
        <dbReference type="ARBA" id="ARBA00023306"/>
    </source>
</evidence>
<protein>
    <recommendedName>
        <fullName evidence="11">Kinetochore protein SPC25</fullName>
    </recommendedName>
</protein>
<comment type="similarity">
    <text evidence="2 11">Belongs to the SPC25 family.</text>
</comment>
<keyword evidence="9 11" id="KW-0131">Cell cycle</keyword>
<dbReference type="EMBL" id="LT598486">
    <property type="protein sequence ID" value="SCW03058.1"/>
    <property type="molecule type" value="Genomic_DNA"/>
</dbReference>
<comment type="function">
    <text evidence="1 11">Acts as a component of the essential kinetochore-associated NDC80 complex, which is required for chromosome segregation and spindle checkpoint activity.</text>
</comment>
<feature type="coiled-coil region" evidence="12">
    <location>
        <begin position="21"/>
        <end position="125"/>
    </location>
</feature>
<sequence length="227" mass="26743">MAIDSFIDLQKEMDVFQEHLRRVLEDRKLKLLQMIDGYKEEVRTLEIKQKEIEAQVEELRDEEINLEAEIKESQKQHDEKTSKINSYEIRKKQLETEKANVAKENEELKSMLTRKQHEIEKRKNALLLQRQKDYPDVRIYERLLGLKIDATKPETLRFTFNHVSPSDLTKSCELVLGLTSDDYKVLETVPKLDPITTHELEKELNAKGNLPEFLKLIRTQLVDALQS</sequence>
<evidence type="ECO:0000256" key="2">
    <source>
        <dbReference type="ARBA" id="ARBA00006379"/>
    </source>
</evidence>
<evidence type="ECO:0000256" key="11">
    <source>
        <dbReference type="RuleBase" id="RU367150"/>
    </source>
</evidence>
<dbReference type="GO" id="GO:0007059">
    <property type="term" value="P:chromosome segregation"/>
    <property type="evidence" value="ECO:0007669"/>
    <property type="project" value="InterPro"/>
</dbReference>
<evidence type="ECO:0000256" key="1">
    <source>
        <dbReference type="ARBA" id="ARBA00002772"/>
    </source>
</evidence>
<evidence type="ECO:0000256" key="3">
    <source>
        <dbReference type="ARBA" id="ARBA00011562"/>
    </source>
</evidence>
<keyword evidence="15" id="KW-1185">Reference proteome</keyword>
<evidence type="ECO:0000256" key="6">
    <source>
        <dbReference type="ARBA" id="ARBA00022776"/>
    </source>
</evidence>
<evidence type="ECO:0000256" key="10">
    <source>
        <dbReference type="ARBA" id="ARBA00023328"/>
    </source>
</evidence>
<evidence type="ECO:0000313" key="14">
    <source>
        <dbReference type="EMBL" id="SCW03058.1"/>
    </source>
</evidence>
<dbReference type="Gene3D" id="6.10.250.3150">
    <property type="match status" value="1"/>
</dbReference>
<keyword evidence="10 11" id="KW-0137">Centromere</keyword>
<evidence type="ECO:0000256" key="5">
    <source>
        <dbReference type="ARBA" id="ARBA00022618"/>
    </source>
</evidence>
<keyword evidence="8 12" id="KW-0175">Coiled coil</keyword>
<dbReference type="PANTHER" id="PTHR14281">
    <property type="entry name" value="KINETOCHORE PROTEIN SPC25-RELATED"/>
    <property type="match status" value="1"/>
</dbReference>
<evidence type="ECO:0000256" key="12">
    <source>
        <dbReference type="SAM" id="Coils"/>
    </source>
</evidence>
<dbReference type="AlphaFoldDB" id="A0A1G4MH53"/>
<keyword evidence="11" id="KW-0539">Nucleus</keyword>
<dbReference type="GO" id="GO:0031262">
    <property type="term" value="C:Ndc80 complex"/>
    <property type="evidence" value="ECO:0007669"/>
    <property type="project" value="InterPro"/>
</dbReference>
<dbReference type="InterPro" id="IPR013255">
    <property type="entry name" value="Spc25_C"/>
</dbReference>
<keyword evidence="6 11" id="KW-0498">Mitosis</keyword>
<comment type="subunit">
    <text evidence="3">Component of the NDC80 complex, which consists of NDC80, NUF2, SPC24 and SPC25.</text>
</comment>
<dbReference type="CDD" id="cd23784">
    <property type="entry name" value="RWD_Spc25"/>
    <property type="match status" value="1"/>
</dbReference>
<dbReference type="Gene3D" id="3.30.457.50">
    <property type="entry name" value="Chromosome segregation protein Spc25"/>
    <property type="match status" value="1"/>
</dbReference>